<dbReference type="SUPFAM" id="SSF51366">
    <property type="entry name" value="Ribulose-phoshate binding barrel"/>
    <property type="match status" value="1"/>
</dbReference>
<comment type="cofactor">
    <cofactor evidence="10">
        <name>a divalent metal cation</name>
        <dbReference type="ChEBI" id="CHEBI:60240"/>
    </cofactor>
    <text evidence="10">Binds 1 divalent metal cation per subunit.</text>
</comment>
<dbReference type="Gene3D" id="3.20.20.70">
    <property type="entry name" value="Aldolase class I"/>
    <property type="match status" value="1"/>
</dbReference>
<dbReference type="InterPro" id="IPR011060">
    <property type="entry name" value="RibuloseP-bd_barrel"/>
</dbReference>
<evidence type="ECO:0000313" key="12">
    <source>
        <dbReference type="EMBL" id="MEA3572017.1"/>
    </source>
</evidence>
<name>A0ABU5PQV0_9BACL</name>
<evidence type="ECO:0000256" key="9">
    <source>
        <dbReference type="ARBA" id="ARBA00023235"/>
    </source>
</evidence>
<evidence type="ECO:0000256" key="10">
    <source>
        <dbReference type="HAMAP-Rule" id="MF_02227"/>
    </source>
</evidence>
<feature type="active site" description="Proton donor" evidence="10">
    <location>
        <position position="176"/>
    </location>
</feature>
<feature type="binding site" evidence="10">
    <location>
        <position position="176"/>
    </location>
    <ligand>
        <name>a divalent metal cation</name>
        <dbReference type="ChEBI" id="CHEBI:60240"/>
    </ligand>
</feature>
<feature type="binding site" evidence="10">
    <location>
        <begin position="176"/>
        <end position="178"/>
    </location>
    <ligand>
        <name>substrate</name>
    </ligand>
</feature>
<comment type="cofactor">
    <cofactor evidence="2">
        <name>Mn(2+)</name>
        <dbReference type="ChEBI" id="CHEBI:29035"/>
    </cofactor>
</comment>
<dbReference type="PIRSF" id="PIRSF001461">
    <property type="entry name" value="RPE"/>
    <property type="match status" value="1"/>
</dbReference>
<dbReference type="HAMAP" id="MF_02227">
    <property type="entry name" value="RPE"/>
    <property type="match status" value="1"/>
</dbReference>
<evidence type="ECO:0000256" key="2">
    <source>
        <dbReference type="ARBA" id="ARBA00001936"/>
    </source>
</evidence>
<dbReference type="EMBL" id="JAYERP010000001">
    <property type="protein sequence ID" value="MEA3572017.1"/>
    <property type="molecule type" value="Genomic_DNA"/>
</dbReference>
<comment type="function">
    <text evidence="10">Catalyzes the reversible epimerization of D-ribulose 5-phosphate to D-xylulose 5-phosphate.</text>
</comment>
<comment type="cofactor">
    <cofactor evidence="3">
        <name>Co(2+)</name>
        <dbReference type="ChEBI" id="CHEBI:48828"/>
    </cofactor>
</comment>
<reference evidence="12 13" key="1">
    <citation type="submission" date="2023-12" db="EMBL/GenBank/DDBJ databases">
        <title>Whole genome sequencing of Paenibacillus phoenicis isolated from the Phoenix Mars Lander spacecraft assembly facility.</title>
        <authorList>
            <person name="Garcia A."/>
            <person name="Venkateswaran K."/>
        </authorList>
    </citation>
    <scope>NUCLEOTIDE SEQUENCE [LARGE SCALE GENOMIC DNA]</scope>
    <source>
        <strain evidence="12 13">3PO2SA</strain>
    </source>
</reference>
<evidence type="ECO:0000256" key="3">
    <source>
        <dbReference type="ARBA" id="ARBA00001941"/>
    </source>
</evidence>
<feature type="binding site" evidence="10">
    <location>
        <begin position="143"/>
        <end position="146"/>
    </location>
    <ligand>
        <name>substrate</name>
    </ligand>
</feature>
<evidence type="ECO:0000313" key="13">
    <source>
        <dbReference type="Proteomes" id="UP001292216"/>
    </source>
</evidence>
<proteinExistence type="inferred from homology"/>
<accession>A0ABU5PQV0</accession>
<keyword evidence="9 10" id="KW-0413">Isomerase</keyword>
<evidence type="ECO:0000256" key="11">
    <source>
        <dbReference type="PIRNR" id="PIRNR001461"/>
    </source>
</evidence>
<comment type="cofactor">
    <cofactor evidence="5">
        <name>Fe(2+)</name>
        <dbReference type="ChEBI" id="CHEBI:29033"/>
    </cofactor>
</comment>
<comment type="cofactor">
    <cofactor evidence="4">
        <name>Zn(2+)</name>
        <dbReference type="ChEBI" id="CHEBI:29105"/>
    </cofactor>
</comment>
<feature type="binding site" evidence="10">
    <location>
        <position position="67"/>
    </location>
    <ligand>
        <name>substrate</name>
    </ligand>
</feature>
<dbReference type="InterPro" id="IPR026019">
    <property type="entry name" value="Ribul_P_3_epim"/>
</dbReference>
<dbReference type="RefSeq" id="WP_323078555.1">
    <property type="nucleotide sequence ID" value="NZ_CBCSKM010000002.1"/>
</dbReference>
<dbReference type="EC" id="5.1.3.1" evidence="7 10"/>
<keyword evidence="10 11" id="KW-0119">Carbohydrate metabolism</keyword>
<dbReference type="NCBIfam" id="TIGR01163">
    <property type="entry name" value="rpe"/>
    <property type="match status" value="1"/>
</dbReference>
<evidence type="ECO:0000256" key="8">
    <source>
        <dbReference type="ARBA" id="ARBA00022723"/>
    </source>
</evidence>
<evidence type="ECO:0000256" key="1">
    <source>
        <dbReference type="ARBA" id="ARBA00001782"/>
    </source>
</evidence>
<comment type="similarity">
    <text evidence="6 10 11">Belongs to the ribulose-phosphate 3-epimerase family.</text>
</comment>
<comment type="caution">
    <text evidence="12">The sequence shown here is derived from an EMBL/GenBank/DDBJ whole genome shotgun (WGS) entry which is preliminary data.</text>
</comment>
<evidence type="ECO:0000256" key="6">
    <source>
        <dbReference type="ARBA" id="ARBA00009541"/>
    </source>
</evidence>
<dbReference type="PROSITE" id="PS01086">
    <property type="entry name" value="RIBUL_P_3_EPIMER_2"/>
    <property type="match status" value="1"/>
</dbReference>
<dbReference type="PROSITE" id="PS01085">
    <property type="entry name" value="RIBUL_P_3_EPIMER_1"/>
    <property type="match status" value="1"/>
</dbReference>
<dbReference type="NCBIfam" id="NF004076">
    <property type="entry name" value="PRK05581.1-4"/>
    <property type="match status" value="1"/>
</dbReference>
<comment type="pathway">
    <text evidence="10">Carbohydrate degradation.</text>
</comment>
<organism evidence="12 13">
    <name type="scientific">Paenibacillus phoenicis</name>
    <dbReference type="NCBI Taxonomy" id="554117"/>
    <lineage>
        <taxon>Bacteria</taxon>
        <taxon>Bacillati</taxon>
        <taxon>Bacillota</taxon>
        <taxon>Bacilli</taxon>
        <taxon>Bacillales</taxon>
        <taxon>Paenibacillaceae</taxon>
        <taxon>Paenibacillus</taxon>
    </lineage>
</organism>
<dbReference type="PANTHER" id="PTHR11749">
    <property type="entry name" value="RIBULOSE-5-PHOSPHATE-3-EPIMERASE"/>
    <property type="match status" value="1"/>
</dbReference>
<comment type="catalytic activity">
    <reaction evidence="1 10 11">
        <text>D-ribulose 5-phosphate = D-xylulose 5-phosphate</text>
        <dbReference type="Rhea" id="RHEA:13677"/>
        <dbReference type="ChEBI" id="CHEBI:57737"/>
        <dbReference type="ChEBI" id="CHEBI:58121"/>
        <dbReference type="EC" id="5.1.3.1"/>
    </reaction>
</comment>
<keyword evidence="8 10" id="KW-0479">Metal-binding</keyword>
<dbReference type="InterPro" id="IPR000056">
    <property type="entry name" value="Ribul_P_3_epim-like"/>
</dbReference>
<feature type="binding site" evidence="10">
    <location>
        <position position="67"/>
    </location>
    <ligand>
        <name>a divalent metal cation</name>
        <dbReference type="ChEBI" id="CHEBI:60240"/>
    </ligand>
</feature>
<feature type="binding site" evidence="10">
    <location>
        <position position="9"/>
    </location>
    <ligand>
        <name>substrate</name>
    </ligand>
</feature>
<gene>
    <name evidence="10 12" type="primary">rpe</name>
    <name evidence="12" type="ORF">U9M73_18990</name>
</gene>
<feature type="binding site" evidence="10">
    <location>
        <begin position="198"/>
        <end position="199"/>
    </location>
    <ligand>
        <name>substrate</name>
    </ligand>
</feature>
<evidence type="ECO:0000256" key="5">
    <source>
        <dbReference type="ARBA" id="ARBA00001954"/>
    </source>
</evidence>
<dbReference type="InterPro" id="IPR013785">
    <property type="entry name" value="Aldolase_TIM"/>
</dbReference>
<dbReference type="Proteomes" id="UP001292216">
    <property type="component" value="Unassembled WGS sequence"/>
</dbReference>
<feature type="binding site" evidence="10">
    <location>
        <position position="36"/>
    </location>
    <ligand>
        <name>a divalent metal cation</name>
        <dbReference type="ChEBI" id="CHEBI:60240"/>
    </ligand>
</feature>
<protein>
    <recommendedName>
        <fullName evidence="7 10">Ribulose-phosphate 3-epimerase</fullName>
        <ecNumber evidence="7 10">5.1.3.1</ecNumber>
    </recommendedName>
</protein>
<keyword evidence="13" id="KW-1185">Reference proteome</keyword>
<feature type="binding site" evidence="10">
    <location>
        <position position="34"/>
    </location>
    <ligand>
        <name>a divalent metal cation</name>
        <dbReference type="ChEBI" id="CHEBI:60240"/>
    </ligand>
</feature>
<evidence type="ECO:0000256" key="7">
    <source>
        <dbReference type="ARBA" id="ARBA00013188"/>
    </source>
</evidence>
<dbReference type="GO" id="GO:0004750">
    <property type="term" value="F:D-ribulose-phosphate 3-epimerase activity"/>
    <property type="evidence" value="ECO:0007669"/>
    <property type="project" value="UniProtKB-EC"/>
</dbReference>
<sequence>MNKPKLAPSILAADFSKLGSEIEAADKAGADMIHIDVMDGAFVPNITLGPDIIASVRPYTNLAFDVHLMIEEPQRYIARFAAAGADIITVQAEACRHLHRTIQEIKASGVKSGVALSPATPPDVLDYVIGEIDMVLLMSVNPGFGGQSFIPAVLEKIRAVRKTIDALGVSVDIEVDGGIKLSNVGKVVQAGADVIVAGSALYNSEGIGHNAARFRAAMDNAALPKGM</sequence>
<dbReference type="Pfam" id="PF00834">
    <property type="entry name" value="Ribul_P_3_epim"/>
    <property type="match status" value="1"/>
</dbReference>
<dbReference type="CDD" id="cd00429">
    <property type="entry name" value="RPE"/>
    <property type="match status" value="1"/>
</dbReference>
<evidence type="ECO:0000256" key="4">
    <source>
        <dbReference type="ARBA" id="ARBA00001947"/>
    </source>
</evidence>
<feature type="active site" description="Proton acceptor" evidence="10">
    <location>
        <position position="36"/>
    </location>
</feature>